<dbReference type="EMBL" id="GBXM01008999">
    <property type="protein sequence ID" value="JAH99578.1"/>
    <property type="molecule type" value="Transcribed_RNA"/>
</dbReference>
<reference evidence="1" key="1">
    <citation type="submission" date="2014-11" db="EMBL/GenBank/DDBJ databases">
        <authorList>
            <person name="Amaro Gonzalez C."/>
        </authorList>
    </citation>
    <scope>NUCLEOTIDE SEQUENCE</scope>
</reference>
<name>A0A0E9XD17_ANGAN</name>
<sequence>MTGSPQQWDKDWVWEADTLRPEFNQHLFLTLTVN</sequence>
<evidence type="ECO:0000313" key="1">
    <source>
        <dbReference type="EMBL" id="JAH99578.1"/>
    </source>
</evidence>
<organism evidence="1">
    <name type="scientific">Anguilla anguilla</name>
    <name type="common">European freshwater eel</name>
    <name type="synonym">Muraena anguilla</name>
    <dbReference type="NCBI Taxonomy" id="7936"/>
    <lineage>
        <taxon>Eukaryota</taxon>
        <taxon>Metazoa</taxon>
        <taxon>Chordata</taxon>
        <taxon>Craniata</taxon>
        <taxon>Vertebrata</taxon>
        <taxon>Euteleostomi</taxon>
        <taxon>Actinopterygii</taxon>
        <taxon>Neopterygii</taxon>
        <taxon>Teleostei</taxon>
        <taxon>Anguilliformes</taxon>
        <taxon>Anguillidae</taxon>
        <taxon>Anguilla</taxon>
    </lineage>
</organism>
<protein>
    <submittedName>
        <fullName evidence="1">Uncharacterized protein</fullName>
    </submittedName>
</protein>
<reference evidence="1" key="2">
    <citation type="journal article" date="2015" name="Fish Shellfish Immunol.">
        <title>Early steps in the European eel (Anguilla anguilla)-Vibrio vulnificus interaction in the gills: Role of the RtxA13 toxin.</title>
        <authorList>
            <person name="Callol A."/>
            <person name="Pajuelo D."/>
            <person name="Ebbesson L."/>
            <person name="Teles M."/>
            <person name="MacKenzie S."/>
            <person name="Amaro C."/>
        </authorList>
    </citation>
    <scope>NUCLEOTIDE SEQUENCE</scope>
</reference>
<accession>A0A0E9XD17</accession>
<dbReference type="AlphaFoldDB" id="A0A0E9XD17"/>
<proteinExistence type="predicted"/>